<comment type="caution">
    <text evidence="2">The sequence shown here is derived from an EMBL/GenBank/DDBJ whole genome shotgun (WGS) entry which is preliminary data.</text>
</comment>
<evidence type="ECO:0000313" key="3">
    <source>
        <dbReference type="Proteomes" id="UP000823937"/>
    </source>
</evidence>
<evidence type="ECO:0000313" key="2">
    <source>
        <dbReference type="EMBL" id="HIV75345.1"/>
    </source>
</evidence>
<dbReference type="AlphaFoldDB" id="A0A9D1PMW7"/>
<dbReference type="Pfam" id="PF22819">
    <property type="entry name" value="TcaA_5th"/>
    <property type="match status" value="1"/>
</dbReference>
<proteinExistence type="predicted"/>
<protein>
    <recommendedName>
        <fullName evidence="1">TcaA protein NTF2-like domain-containing protein</fullName>
    </recommendedName>
</protein>
<evidence type="ECO:0000259" key="1">
    <source>
        <dbReference type="Pfam" id="PF22819"/>
    </source>
</evidence>
<reference evidence="2" key="2">
    <citation type="submission" date="2021-04" db="EMBL/GenBank/DDBJ databases">
        <authorList>
            <person name="Gilroy R."/>
        </authorList>
    </citation>
    <scope>NUCLEOTIDE SEQUENCE</scope>
    <source>
        <strain evidence="2">CHK169-2315</strain>
    </source>
</reference>
<name>A0A9D1PMW7_9BACI</name>
<dbReference type="InterPro" id="IPR054528">
    <property type="entry name" value="TcaA_5th"/>
</dbReference>
<accession>A0A9D1PMW7</accession>
<sequence length="429" mass="49054">MKKLLVSILIMSSVVLYGCQNEAISEEDEAILEKNSVKKDLKWMEEMNEDTISSDAILQIREEGNLGPTVQYSKRMEDPEDEEGRKSLYVSFQGNKFEFKIGFDAPNVDSIIGESLNEKEREDELITLPHLDLFAPFIDKDDITSFFAEETKWEITAADVTGDGVLELIVIAQDFREITAVRTIAAIYTYTGDEEEPFELVTQFTGHNLAKWLDQAIYFTEANEFIQEEDKVKKARAYYEDGIWYTEDNGLVDNVSDSSLFYYDEDFELVEGENPNKEDDPRVLLAPVATEEEEVPQTDEEIDALATEEYQAGLDAITYAELSTEARTEGDYERVFEYVKSGSPIDDELKKLIIDNRERGVELTYEGGKVVTTEVLSSGEQYDVTIRQQFNITGVEKEGFREFESVYRMEYNTDTGIFEAVELIDEIEI</sequence>
<feature type="domain" description="TcaA protein NTF2-like" evidence="1">
    <location>
        <begin position="318"/>
        <end position="415"/>
    </location>
</feature>
<reference evidence="2" key="1">
    <citation type="journal article" date="2021" name="PeerJ">
        <title>Extensive microbial diversity within the chicken gut microbiome revealed by metagenomics and culture.</title>
        <authorList>
            <person name="Gilroy R."/>
            <person name="Ravi A."/>
            <person name="Getino M."/>
            <person name="Pursley I."/>
            <person name="Horton D.L."/>
            <person name="Alikhan N.F."/>
            <person name="Baker D."/>
            <person name="Gharbi K."/>
            <person name="Hall N."/>
            <person name="Watson M."/>
            <person name="Adriaenssens E.M."/>
            <person name="Foster-Nyarko E."/>
            <person name="Jarju S."/>
            <person name="Secka A."/>
            <person name="Antonio M."/>
            <person name="Oren A."/>
            <person name="Chaudhuri R.R."/>
            <person name="La Ragione R."/>
            <person name="Hildebrand F."/>
            <person name="Pallen M.J."/>
        </authorList>
    </citation>
    <scope>NUCLEOTIDE SEQUENCE</scope>
    <source>
        <strain evidence="2">CHK169-2315</strain>
    </source>
</reference>
<dbReference type="PROSITE" id="PS51257">
    <property type="entry name" value="PROKAR_LIPOPROTEIN"/>
    <property type="match status" value="1"/>
</dbReference>
<gene>
    <name evidence="2" type="ORF">H9895_09725</name>
</gene>
<dbReference type="Proteomes" id="UP000823937">
    <property type="component" value="Unassembled WGS sequence"/>
</dbReference>
<organism evidence="2 3">
    <name type="scientific">Candidatus Pseudogracilibacillus intestinigallinarum</name>
    <dbReference type="NCBI Taxonomy" id="2838742"/>
    <lineage>
        <taxon>Bacteria</taxon>
        <taxon>Bacillati</taxon>
        <taxon>Bacillota</taxon>
        <taxon>Bacilli</taxon>
        <taxon>Bacillales</taxon>
        <taxon>Bacillaceae</taxon>
        <taxon>Pseudogracilibacillus</taxon>
    </lineage>
</organism>
<dbReference type="EMBL" id="DXHX01000134">
    <property type="protein sequence ID" value="HIV75345.1"/>
    <property type="molecule type" value="Genomic_DNA"/>
</dbReference>